<protein>
    <submittedName>
        <fullName evidence="2">RNF44 isoform 3</fullName>
    </submittedName>
</protein>
<sequence length="46" mass="5011">MRPWALAVTRWPPSAPVGQRRFSAGPGSTPGQLWGSSRRPDLHTSP</sequence>
<name>A0A2J8RDI8_PONAB</name>
<proteinExistence type="predicted"/>
<organism evidence="2">
    <name type="scientific">Pongo abelii</name>
    <name type="common">Sumatran orangutan</name>
    <name type="synonym">Pongo pygmaeus abelii</name>
    <dbReference type="NCBI Taxonomy" id="9601"/>
    <lineage>
        <taxon>Eukaryota</taxon>
        <taxon>Metazoa</taxon>
        <taxon>Chordata</taxon>
        <taxon>Craniata</taxon>
        <taxon>Vertebrata</taxon>
        <taxon>Euteleostomi</taxon>
        <taxon>Mammalia</taxon>
        <taxon>Eutheria</taxon>
        <taxon>Euarchontoglires</taxon>
        <taxon>Primates</taxon>
        <taxon>Haplorrhini</taxon>
        <taxon>Catarrhini</taxon>
        <taxon>Hominidae</taxon>
        <taxon>Pongo</taxon>
    </lineage>
</organism>
<reference evidence="2" key="1">
    <citation type="submission" date="2017-12" db="EMBL/GenBank/DDBJ databases">
        <title>High-resolution comparative analysis of great ape genomes.</title>
        <authorList>
            <person name="Pollen A."/>
            <person name="Hastie A."/>
            <person name="Hormozdiari F."/>
            <person name="Dougherty M."/>
            <person name="Liu R."/>
            <person name="Chaisson M."/>
            <person name="Hoppe E."/>
            <person name="Hill C."/>
            <person name="Pang A."/>
            <person name="Hillier L."/>
            <person name="Baker C."/>
            <person name="Armstrong J."/>
            <person name="Shendure J."/>
            <person name="Paten B."/>
            <person name="Wilson R."/>
            <person name="Chao H."/>
            <person name="Schneider V."/>
            <person name="Ventura M."/>
            <person name="Kronenberg Z."/>
            <person name="Murali S."/>
            <person name="Gordon D."/>
            <person name="Cantsilieris S."/>
            <person name="Munson K."/>
            <person name="Nelson B."/>
            <person name="Raja A."/>
            <person name="Underwood J."/>
            <person name="Diekhans M."/>
            <person name="Fiddes I."/>
            <person name="Haussler D."/>
            <person name="Eichler E."/>
        </authorList>
    </citation>
    <scope>NUCLEOTIDE SEQUENCE [LARGE SCALE GENOMIC DNA]</scope>
    <source>
        <strain evidence="2">Susie</strain>
    </source>
</reference>
<evidence type="ECO:0000256" key="1">
    <source>
        <dbReference type="SAM" id="MobiDB-lite"/>
    </source>
</evidence>
<dbReference type="AlphaFoldDB" id="A0A2J8RDI8"/>
<accession>A0A2J8RDI8</accession>
<dbReference type="EMBL" id="NDHI03003708">
    <property type="protein sequence ID" value="PNJ06574.1"/>
    <property type="molecule type" value="Genomic_DNA"/>
</dbReference>
<gene>
    <name evidence="2" type="ORF">CR201_G0051583</name>
</gene>
<feature type="region of interest" description="Disordered" evidence="1">
    <location>
        <begin position="1"/>
        <end position="46"/>
    </location>
</feature>
<comment type="caution">
    <text evidence="2">The sequence shown here is derived from an EMBL/GenBank/DDBJ whole genome shotgun (WGS) entry which is preliminary data.</text>
</comment>
<evidence type="ECO:0000313" key="2">
    <source>
        <dbReference type="EMBL" id="PNJ06574.1"/>
    </source>
</evidence>